<sequence length="266" mass="29429">MDVSTKLSTKLHRKEILEAIKRVVDSGWYILGKEVKEFEQEFAQYLGVKEVVGVANGLEALQISLMALGIGPGDEIITTPVSAVATTLAIMAVGAKPVFVDIDEKGLIDANLIERVVTVKTKAILPVHLYGNPVDLDKIQDICRKHKIYLIEDACQAHGSTYHGKKLGSFGVMGCFSFYPTKNLGALGDGGAIATNDSKLAQVCREIRDYGQQAKYVHTRYGLNSRLDEMQAAILRVKLKYLDEENQERQKIADRYHKYLSSVNNA</sequence>
<dbReference type="EMBL" id="LBVU01000015">
    <property type="protein sequence ID" value="KKQ91203.1"/>
    <property type="molecule type" value="Genomic_DNA"/>
</dbReference>
<protein>
    <submittedName>
        <fullName evidence="3">Pyridoxal phosphate-dependent protein</fullName>
    </submittedName>
</protein>
<evidence type="ECO:0000256" key="1">
    <source>
        <dbReference type="ARBA" id="ARBA00022898"/>
    </source>
</evidence>
<dbReference type="GO" id="GO:0008483">
    <property type="term" value="F:transaminase activity"/>
    <property type="evidence" value="ECO:0007669"/>
    <property type="project" value="TreeGrafter"/>
</dbReference>
<dbReference type="GO" id="GO:0030170">
    <property type="term" value="F:pyridoxal phosphate binding"/>
    <property type="evidence" value="ECO:0007669"/>
    <property type="project" value="UniProtKB-ARBA"/>
</dbReference>
<reference evidence="3 4" key="1">
    <citation type="journal article" date="2015" name="Nature">
        <title>rRNA introns, odd ribosomes, and small enigmatic genomes across a large radiation of phyla.</title>
        <authorList>
            <person name="Brown C.T."/>
            <person name="Hug L.A."/>
            <person name="Thomas B.C."/>
            <person name="Sharon I."/>
            <person name="Castelle C.J."/>
            <person name="Singh A."/>
            <person name="Wilkins M.J."/>
            <person name="Williams K.H."/>
            <person name="Banfield J.F."/>
        </authorList>
    </citation>
    <scope>NUCLEOTIDE SEQUENCE [LARGE SCALE GENOMIC DNA]</scope>
</reference>
<dbReference type="FunFam" id="3.40.640.10:FF:000089">
    <property type="entry name" value="Aminotransferase, DegT/DnrJ/EryC1/StrS family"/>
    <property type="match status" value="1"/>
</dbReference>
<dbReference type="PANTHER" id="PTHR30244">
    <property type="entry name" value="TRANSAMINASE"/>
    <property type="match status" value="1"/>
</dbReference>
<dbReference type="AlphaFoldDB" id="A0A0G0LH69"/>
<dbReference type="InterPro" id="IPR015421">
    <property type="entry name" value="PyrdxlP-dep_Trfase_major"/>
</dbReference>
<dbReference type="InterPro" id="IPR000653">
    <property type="entry name" value="DegT/StrS_aminotransferase"/>
</dbReference>
<comment type="similarity">
    <text evidence="2">Belongs to the DegT/DnrJ/EryC1 family.</text>
</comment>
<dbReference type="Proteomes" id="UP000034774">
    <property type="component" value="Unassembled WGS sequence"/>
</dbReference>
<dbReference type="Gene3D" id="3.40.640.10">
    <property type="entry name" value="Type I PLP-dependent aspartate aminotransferase-like (Major domain)"/>
    <property type="match status" value="1"/>
</dbReference>
<dbReference type="STRING" id="1618572.UT17_C0015G0002"/>
<dbReference type="CDD" id="cd00616">
    <property type="entry name" value="AHBA_syn"/>
    <property type="match status" value="1"/>
</dbReference>
<accession>A0A0G0LH69</accession>
<evidence type="ECO:0000313" key="4">
    <source>
        <dbReference type="Proteomes" id="UP000034774"/>
    </source>
</evidence>
<dbReference type="PANTHER" id="PTHR30244:SF36">
    <property type="entry name" value="3-OXO-GLUCOSE-6-PHOSPHATE:GLUTAMATE AMINOTRANSFERASE"/>
    <property type="match status" value="1"/>
</dbReference>
<evidence type="ECO:0000256" key="2">
    <source>
        <dbReference type="ARBA" id="ARBA00037999"/>
    </source>
</evidence>
<comment type="caution">
    <text evidence="3">The sequence shown here is derived from an EMBL/GenBank/DDBJ whole genome shotgun (WGS) entry which is preliminary data.</text>
</comment>
<dbReference type="GO" id="GO:0000271">
    <property type="term" value="P:polysaccharide biosynthetic process"/>
    <property type="evidence" value="ECO:0007669"/>
    <property type="project" value="TreeGrafter"/>
</dbReference>
<gene>
    <name evidence="3" type="ORF">UT17_C0015G0002</name>
</gene>
<keyword evidence="1" id="KW-0663">Pyridoxal phosphate</keyword>
<organism evidence="3 4">
    <name type="scientific">Candidatus Woesebacteria bacterium GW2011_GWB1_39_10</name>
    <dbReference type="NCBI Taxonomy" id="1618572"/>
    <lineage>
        <taxon>Bacteria</taxon>
        <taxon>Candidatus Woeseibacteriota</taxon>
    </lineage>
</organism>
<proteinExistence type="inferred from homology"/>
<dbReference type="Pfam" id="PF01041">
    <property type="entry name" value="DegT_DnrJ_EryC1"/>
    <property type="match status" value="1"/>
</dbReference>
<name>A0A0G0LH69_9BACT</name>
<dbReference type="SUPFAM" id="SSF53383">
    <property type="entry name" value="PLP-dependent transferases"/>
    <property type="match status" value="1"/>
</dbReference>
<evidence type="ECO:0000313" key="3">
    <source>
        <dbReference type="EMBL" id="KKQ91203.1"/>
    </source>
</evidence>
<dbReference type="InterPro" id="IPR015424">
    <property type="entry name" value="PyrdxlP-dep_Trfase"/>
</dbReference>